<reference evidence="2" key="1">
    <citation type="submission" date="2020-11" db="EMBL/GenBank/DDBJ databases">
        <authorList>
            <consortium name="DOE Joint Genome Institute"/>
            <person name="Ahrendt S."/>
            <person name="Riley R."/>
            <person name="Andreopoulos W."/>
            <person name="Labutti K."/>
            <person name="Pangilinan J."/>
            <person name="Ruiz-Duenas F.J."/>
            <person name="Barrasa J.M."/>
            <person name="Sanchez-Garcia M."/>
            <person name="Camarero S."/>
            <person name="Miyauchi S."/>
            <person name="Serrano A."/>
            <person name="Linde D."/>
            <person name="Babiker R."/>
            <person name="Drula E."/>
            <person name="Ayuso-Fernandez I."/>
            <person name="Pacheco R."/>
            <person name="Padilla G."/>
            <person name="Ferreira P."/>
            <person name="Barriuso J."/>
            <person name="Kellner H."/>
            <person name="Castanera R."/>
            <person name="Alfaro M."/>
            <person name="Ramirez L."/>
            <person name="Pisabarro A.G."/>
            <person name="Kuo A."/>
            <person name="Tritt A."/>
            <person name="Lipzen A."/>
            <person name="He G."/>
            <person name="Yan M."/>
            <person name="Ng V."/>
            <person name="Cullen D."/>
            <person name="Martin F."/>
            <person name="Rosso M.-N."/>
            <person name="Henrissat B."/>
            <person name="Hibbett D."/>
            <person name="Martinez A.T."/>
            <person name="Grigoriev I.V."/>
        </authorList>
    </citation>
    <scope>NUCLEOTIDE SEQUENCE</scope>
    <source>
        <strain evidence="2">CBS 506.95</strain>
    </source>
</reference>
<dbReference type="PANTHER" id="PTHR38847:SF1">
    <property type="entry name" value="PSEUDOURIDINE SYNTHASE RSUA_RLUA-LIKE DOMAIN-CONTAINING PROTEIN"/>
    <property type="match status" value="1"/>
</dbReference>
<dbReference type="Proteomes" id="UP000807306">
    <property type="component" value="Unassembled WGS sequence"/>
</dbReference>
<sequence>MFNFFSSAATLLTYILAVGAAPPRDGNNLPPVIIPTVPPPPGFTITSLGVLGTGCPSGSAYYVLSTDKTAVTVTFSQYFAEAGPGIPISHNRKNCALTFGINVPPGFTYGIASVDYRGYYFLDKKVIANQSAIYYFQGQTLQASARSNITGPIDGEDYTWRDNFDLVSTVNSPCGVPSVLNINSDLRVSNSQNPSGVGYIATDSVDTTLNTTLNFQWQKC</sequence>
<dbReference type="Pfam" id="PF14273">
    <property type="entry name" value="DUF4360"/>
    <property type="match status" value="1"/>
</dbReference>
<dbReference type="PANTHER" id="PTHR38847">
    <property type="match status" value="1"/>
</dbReference>
<protein>
    <recommendedName>
        <fullName evidence="4">Secreted protein</fullName>
    </recommendedName>
</protein>
<proteinExistence type="predicted"/>
<feature type="chain" id="PRO_5040306112" description="Secreted protein" evidence="1">
    <location>
        <begin position="21"/>
        <end position="220"/>
    </location>
</feature>
<dbReference type="AlphaFoldDB" id="A0A9P6ELE1"/>
<comment type="caution">
    <text evidence="2">The sequence shown here is derived from an EMBL/GenBank/DDBJ whole genome shotgun (WGS) entry which is preliminary data.</text>
</comment>
<evidence type="ECO:0008006" key="4">
    <source>
        <dbReference type="Google" id="ProtNLM"/>
    </source>
</evidence>
<gene>
    <name evidence="2" type="ORF">CPB83DRAFT_892110</name>
</gene>
<feature type="signal peptide" evidence="1">
    <location>
        <begin position="1"/>
        <end position="20"/>
    </location>
</feature>
<dbReference type="InterPro" id="IPR025649">
    <property type="entry name" value="DUF4360"/>
</dbReference>
<name>A0A9P6ELE1_9AGAR</name>
<accession>A0A9P6ELE1</accession>
<evidence type="ECO:0000313" key="3">
    <source>
        <dbReference type="Proteomes" id="UP000807306"/>
    </source>
</evidence>
<evidence type="ECO:0000313" key="2">
    <source>
        <dbReference type="EMBL" id="KAF9531276.1"/>
    </source>
</evidence>
<dbReference type="EMBL" id="MU157836">
    <property type="protein sequence ID" value="KAF9531276.1"/>
    <property type="molecule type" value="Genomic_DNA"/>
</dbReference>
<organism evidence="2 3">
    <name type="scientific">Crepidotus variabilis</name>
    <dbReference type="NCBI Taxonomy" id="179855"/>
    <lineage>
        <taxon>Eukaryota</taxon>
        <taxon>Fungi</taxon>
        <taxon>Dikarya</taxon>
        <taxon>Basidiomycota</taxon>
        <taxon>Agaricomycotina</taxon>
        <taxon>Agaricomycetes</taxon>
        <taxon>Agaricomycetidae</taxon>
        <taxon>Agaricales</taxon>
        <taxon>Agaricineae</taxon>
        <taxon>Crepidotaceae</taxon>
        <taxon>Crepidotus</taxon>
    </lineage>
</organism>
<keyword evidence="3" id="KW-1185">Reference proteome</keyword>
<dbReference type="OrthoDB" id="152248at2759"/>
<evidence type="ECO:0000256" key="1">
    <source>
        <dbReference type="SAM" id="SignalP"/>
    </source>
</evidence>
<keyword evidence="1" id="KW-0732">Signal</keyword>